<dbReference type="CDD" id="cd09917">
    <property type="entry name" value="F-box_SF"/>
    <property type="match status" value="1"/>
</dbReference>
<dbReference type="SMART" id="SM00256">
    <property type="entry name" value="FBOX"/>
    <property type="match status" value="1"/>
</dbReference>
<evidence type="ECO:0000313" key="3">
    <source>
        <dbReference type="Proteomes" id="UP000284706"/>
    </source>
</evidence>
<dbReference type="InterPro" id="IPR036047">
    <property type="entry name" value="F-box-like_dom_sf"/>
</dbReference>
<feature type="domain" description="F-box" evidence="1">
    <location>
        <begin position="7"/>
        <end position="53"/>
    </location>
</feature>
<dbReference type="EMBL" id="NHYE01000134">
    <property type="protein sequence ID" value="PPR07325.1"/>
    <property type="molecule type" value="Genomic_DNA"/>
</dbReference>
<dbReference type="SUPFAM" id="SSF82171">
    <property type="entry name" value="DPP6 N-terminal domain-like"/>
    <property type="match status" value="1"/>
</dbReference>
<sequence>MSVEPSGRILDKLSPDVLVNILKFLSPKDIISTRQTSKLLYTVTKSRTVWINALRFIMVRYSITEAIFPLQKMTLSMLEHIALSPYRFAALVEKYHESTTQPLTSIRTLSTRFTDEEKKTYGLPTSGRVDDFLMAPGGRYLVTLSYQKTQQSTLFTLWDLGLGGDEAVKAVARFLDPAGMTGICCLSMDPTDPQVLYLISVQQGPPRPVIFAHKVSLMGTPQISSFRELEISATAPYSDCEAVVVPDSSTLVISTFYDGRFHFWVWDVLANAATILWSQEYIVTDSPTVRIIVDLHQMRSQDWLSQVLPYNDCIMVIIEGQILVYNIPPLVPLDSRLPLPFNSPVILTTPPTVYFGSFFVVEDFESPTSSANPDLPPYMLVVDHDQLMVLEIKDSNPLRNDRLPNKLPIVTETVNFTDPVTRLAAEKTVAKKCEDHMFFVHYDESAFLVFALDVRQLYDVDKLDKLGTGGVRTTNTTLEFSMSFHGVHSKQFSPILGRFCVLTDANDVHIFDYLVAPDRDDL</sequence>
<accession>A0A409YWB1</accession>
<dbReference type="AlphaFoldDB" id="A0A409YWB1"/>
<reference evidence="2 3" key="1">
    <citation type="journal article" date="2018" name="Evol. Lett.">
        <title>Horizontal gene cluster transfer increased hallucinogenic mushroom diversity.</title>
        <authorList>
            <person name="Reynolds H.T."/>
            <person name="Vijayakumar V."/>
            <person name="Gluck-Thaler E."/>
            <person name="Korotkin H.B."/>
            <person name="Matheny P.B."/>
            <person name="Slot J.C."/>
        </authorList>
    </citation>
    <scope>NUCLEOTIDE SEQUENCE [LARGE SCALE GENOMIC DNA]</scope>
    <source>
        <strain evidence="2 3">SRW20</strain>
    </source>
</reference>
<dbReference type="PROSITE" id="PS50181">
    <property type="entry name" value="FBOX"/>
    <property type="match status" value="1"/>
</dbReference>
<evidence type="ECO:0000259" key="1">
    <source>
        <dbReference type="PROSITE" id="PS50181"/>
    </source>
</evidence>
<dbReference type="Gene3D" id="1.20.1280.50">
    <property type="match status" value="1"/>
</dbReference>
<evidence type="ECO:0000313" key="2">
    <source>
        <dbReference type="EMBL" id="PPR07325.1"/>
    </source>
</evidence>
<comment type="caution">
    <text evidence="2">The sequence shown here is derived from an EMBL/GenBank/DDBJ whole genome shotgun (WGS) entry which is preliminary data.</text>
</comment>
<proteinExistence type="predicted"/>
<keyword evidence="3" id="KW-1185">Reference proteome</keyword>
<dbReference type="InterPro" id="IPR001810">
    <property type="entry name" value="F-box_dom"/>
</dbReference>
<dbReference type="SUPFAM" id="SSF81383">
    <property type="entry name" value="F-box domain"/>
    <property type="match status" value="1"/>
</dbReference>
<organism evidence="2 3">
    <name type="scientific">Gymnopilus dilepis</name>
    <dbReference type="NCBI Taxonomy" id="231916"/>
    <lineage>
        <taxon>Eukaryota</taxon>
        <taxon>Fungi</taxon>
        <taxon>Dikarya</taxon>
        <taxon>Basidiomycota</taxon>
        <taxon>Agaricomycotina</taxon>
        <taxon>Agaricomycetes</taxon>
        <taxon>Agaricomycetidae</taxon>
        <taxon>Agaricales</taxon>
        <taxon>Agaricineae</taxon>
        <taxon>Hymenogastraceae</taxon>
        <taxon>Gymnopilus</taxon>
    </lineage>
</organism>
<dbReference type="Pfam" id="PF00646">
    <property type="entry name" value="F-box"/>
    <property type="match status" value="1"/>
</dbReference>
<dbReference type="OrthoDB" id="2688364at2759"/>
<protein>
    <recommendedName>
        <fullName evidence="1">F-box domain-containing protein</fullName>
    </recommendedName>
</protein>
<gene>
    <name evidence="2" type="ORF">CVT26_013641</name>
</gene>
<name>A0A409YWB1_9AGAR</name>
<dbReference type="InParanoid" id="A0A409YWB1"/>
<dbReference type="Proteomes" id="UP000284706">
    <property type="component" value="Unassembled WGS sequence"/>
</dbReference>